<dbReference type="AlphaFoldDB" id="A0A095Y3Y9"/>
<dbReference type="EMBL" id="JRNE01000047">
    <property type="protein sequence ID" value="KGF16963.1"/>
    <property type="molecule type" value="Genomic_DNA"/>
</dbReference>
<dbReference type="RefSeq" id="WP_035121959.1">
    <property type="nucleotide sequence ID" value="NZ_JRNE01000047.1"/>
</dbReference>
<comment type="caution">
    <text evidence="1">The sequence shown here is derived from an EMBL/GenBank/DDBJ whole genome shotgun (WGS) entry which is preliminary data.</text>
</comment>
<evidence type="ECO:0000313" key="1">
    <source>
        <dbReference type="EMBL" id="KGF16963.1"/>
    </source>
</evidence>
<proteinExistence type="predicted"/>
<evidence type="ECO:0000313" key="2">
    <source>
        <dbReference type="Proteomes" id="UP000029548"/>
    </source>
</evidence>
<name>A0A095Y3Y9_9CORY</name>
<dbReference type="InterPro" id="IPR021408">
    <property type="entry name" value="DUF3046"/>
</dbReference>
<sequence length="68" mass="7930">MRLADFHRFVEAEFGDAQGPWLLESHVLPEYGATPAELIERGVEPRDVWWALCRDHDVPEERWLGPDD</sequence>
<dbReference type="Pfam" id="PF11248">
    <property type="entry name" value="DUF3046"/>
    <property type="match status" value="1"/>
</dbReference>
<organism evidence="1 2">
    <name type="scientific">Corynebacterium freneyi DNF00450</name>
    <dbReference type="NCBI Taxonomy" id="1287475"/>
    <lineage>
        <taxon>Bacteria</taxon>
        <taxon>Bacillati</taxon>
        <taxon>Actinomycetota</taxon>
        <taxon>Actinomycetes</taxon>
        <taxon>Mycobacteriales</taxon>
        <taxon>Corynebacteriaceae</taxon>
        <taxon>Corynebacterium</taxon>
    </lineage>
</organism>
<dbReference type="Proteomes" id="UP000029548">
    <property type="component" value="Unassembled WGS sequence"/>
</dbReference>
<evidence type="ECO:0008006" key="3">
    <source>
        <dbReference type="Google" id="ProtNLM"/>
    </source>
</evidence>
<gene>
    <name evidence="1" type="ORF">HMPREF1650_06420</name>
</gene>
<reference evidence="1 2" key="1">
    <citation type="submission" date="2014-07" db="EMBL/GenBank/DDBJ databases">
        <authorList>
            <person name="McCorrison J."/>
            <person name="Sanka R."/>
            <person name="Torralba M."/>
            <person name="Gillis M."/>
            <person name="Haft D.H."/>
            <person name="Methe B."/>
            <person name="Sutton G."/>
            <person name="Nelson K.E."/>
        </authorList>
    </citation>
    <scope>NUCLEOTIDE SEQUENCE [LARGE SCALE GENOMIC DNA]</scope>
    <source>
        <strain evidence="1 2">DNF00450</strain>
    </source>
</reference>
<accession>A0A095Y3Y9</accession>
<dbReference type="eggNOG" id="ENOG502ZH1R">
    <property type="taxonomic scope" value="Bacteria"/>
</dbReference>
<protein>
    <recommendedName>
        <fullName evidence="3">Signal transduction histidine kinase</fullName>
    </recommendedName>
</protein>